<keyword evidence="1" id="KW-0732">Signal</keyword>
<dbReference type="SMART" id="SM00560">
    <property type="entry name" value="LamGL"/>
    <property type="match status" value="1"/>
</dbReference>
<dbReference type="InterPro" id="IPR013783">
    <property type="entry name" value="Ig-like_fold"/>
</dbReference>
<evidence type="ECO:0000256" key="2">
    <source>
        <dbReference type="ARBA" id="ARBA00023157"/>
    </source>
</evidence>
<keyword evidence="2" id="KW-1015">Disulfide bond</keyword>
<evidence type="ECO:0000256" key="1">
    <source>
        <dbReference type="ARBA" id="ARBA00022729"/>
    </source>
</evidence>
<feature type="domain" description="LamG-like jellyroll fold" evidence="3">
    <location>
        <begin position="686"/>
        <end position="820"/>
    </location>
</feature>
<proteinExistence type="predicted"/>
<sequence length="1517" mass="165086">MRKLYFKNIILNLPIVIISLLLTVSIDMKAQSLTSPQVNFTQRTSSATPGTTVYNLKGDFTMLGNTNLTLTNYNNTTNNEGNSMKYVDIDGDSNTLNSSMATLELSNSGENSSSQNCSKIVYAGLYWTGKSNDNNETFSVTKGSVTKNYDKKVISIKGPGAAAYTAITAKPKAPDYDIRFPGSAQSGIFIGYQEITDYVKTYGPGAYTVADIALIEGTNNNPGYSGGWVMIVIYENSAMKSRAVTLFDGYAYVNGQRSGGGEYGTIPISGFTTVGAGPVNMKLGVMAAEGDVATNSGSDYLAVLKLNADPNVYNATNYLTLNHAGNTTNNFFNSSIFPVPAAGKSNPILQNNTGVDFSMFTVPNAGNTVIGNNQTSTTFRFGSTYEVYTIFGFAMSVDTYIPEPEGFMAINSINAVTTPPQPYSVLPGQEISYTLNIKNKGTEAINNNLVTIPISNTINFIVGSIISTKDASVTTPNLPYYDTTSHSIIWDMGTLPLPADQNTLLATITFKVKATEDCAIIVNNSCNSVISVSGTINGTGAVSGVAVNKAIFKGFDNTSGCQVPITAPTTVTLDNSGSPCFTALAGPDQIVSCGGEQVNLNATSGTTGSWSIVSGPAGGGEIFSNNTSTSSTFYSPNVGAYLLRWTTGCANTKDDVLVTFVACDILNFDGIDDNVTFKNNYGLNTGSFSIETWVKSNATNGNKQTIFSKRLGTSTADGYDLKLVNNIISFNWNNGNTIASNFTINTDRWYHVAVTFNGSNYKLYIDGIPVQTAVAGVNPIINNSANCILGAMDQSSGIPFNYFNGWMDELRIWKVELTVDQIRQMMNQEIQNNGGNVKGAIVPLDIPGLTWTNLDGYYPMNPVNDVVNGFVVGKSTSAINGKLRNIGTQQPDTAPLPYTSRISNQDWSQDDTWTYYDVWDVPNSLAIDGTTRIDWNIVKTSHYITSKGNKTVLGLLVNSNTISAENDSKIQVSKYLKLNGKIDLVGKSQLIQTEGSILDVASSGSLERDQQGQSNKYNYNYWSSPVSPINTTANNTDYTVGGVLKDGTNAATPTAINWVGGYDGSPTSPISLARYWVYKFDNYANAYANWVQIGETGSLRVGQGFTLKGSGAAGTTQNYTFIGKPNNGTIATNTVSSDQLLLTGNPYPSALDADAFINDNSASIDGTLYFWEHYTTNNTHILRDYEGGYAERNLTGGVPPTSVGVDYISGLGTTTRSIPNRYIPVGQSFFVNGKIGSTATTVTYKNSQRGFIKENESTSNLMFKTKPVKDKYWNNNESDKAEKKNYKKIRLGFDSNNTAHRQTLLGFMDEKATIEMDYGYDGLNFDEYPNDMYFMCGENQLVIQGVSSFDKNSSYPIGVKADTEGKVVFMIDSLENFDKNQNIFIYDNSNNTYHDIKNKNFEVMIPIGEYNDRFSLRFTDKTLSTNNSNNNIDLEVDSINIIHFPKRNSIEIYNNSDHTIIKKVTLYNVSGQSIINWDIENQNRQNIQLPVKKISSGIYIVKIKTSDGEINKKIIVP</sequence>
<dbReference type="Pfam" id="PF13385">
    <property type="entry name" value="Laminin_G_3"/>
    <property type="match status" value="1"/>
</dbReference>
<evidence type="ECO:0000259" key="3">
    <source>
        <dbReference type="SMART" id="SM00560"/>
    </source>
</evidence>
<dbReference type="SUPFAM" id="SSF49899">
    <property type="entry name" value="Concanavalin A-like lectins/glucanases"/>
    <property type="match status" value="1"/>
</dbReference>
<dbReference type="GO" id="GO:0004553">
    <property type="term" value="F:hydrolase activity, hydrolyzing O-glycosyl compounds"/>
    <property type="evidence" value="ECO:0007669"/>
    <property type="project" value="UniProtKB-ARBA"/>
</dbReference>
<protein>
    <submittedName>
        <fullName evidence="4">LamG-like jellyroll fold domain-containing protein</fullName>
    </submittedName>
</protein>
<reference evidence="4" key="1">
    <citation type="submission" date="2024-07" db="EMBL/GenBank/DDBJ databases">
        <authorList>
            <person name="Biller S.J."/>
        </authorList>
    </citation>
    <scope>NUCLEOTIDE SEQUENCE</scope>
    <source>
        <strain evidence="4">WC2409</strain>
    </source>
</reference>
<organism evidence="4">
    <name type="scientific">Flavobacterium sp. WC2409</name>
    <dbReference type="NCBI Taxonomy" id="3234139"/>
    <lineage>
        <taxon>Bacteria</taxon>
        <taxon>Pseudomonadati</taxon>
        <taxon>Bacteroidota</taxon>
        <taxon>Flavobacteriia</taxon>
        <taxon>Flavobacteriales</taxon>
        <taxon>Flavobacteriaceae</taxon>
        <taxon>Flavobacterium</taxon>
    </lineage>
</organism>
<evidence type="ECO:0000313" key="4">
    <source>
        <dbReference type="EMBL" id="XDU95837.1"/>
    </source>
</evidence>
<dbReference type="InterPro" id="IPR006558">
    <property type="entry name" value="LamG-like"/>
</dbReference>
<dbReference type="NCBIfam" id="TIGR04183">
    <property type="entry name" value="Por_Secre_tail"/>
    <property type="match status" value="1"/>
</dbReference>
<name>A0AB39W506_9FLAO</name>
<dbReference type="GO" id="GO:0005975">
    <property type="term" value="P:carbohydrate metabolic process"/>
    <property type="evidence" value="ECO:0007669"/>
    <property type="project" value="UniProtKB-ARBA"/>
</dbReference>
<accession>A0AB39W506</accession>
<gene>
    <name evidence="4" type="ORF">AB3G34_01645</name>
</gene>
<dbReference type="Gene3D" id="2.60.120.200">
    <property type="match status" value="1"/>
</dbReference>
<dbReference type="RefSeq" id="WP_369753257.1">
    <property type="nucleotide sequence ID" value="NZ_CP165625.1"/>
</dbReference>
<dbReference type="Gene3D" id="2.60.40.10">
    <property type="entry name" value="Immunoglobulins"/>
    <property type="match status" value="1"/>
</dbReference>
<dbReference type="EMBL" id="CP165625">
    <property type="protein sequence ID" value="XDU95837.1"/>
    <property type="molecule type" value="Genomic_DNA"/>
</dbReference>
<dbReference type="Pfam" id="PF18962">
    <property type="entry name" value="Por_Secre_tail"/>
    <property type="match status" value="1"/>
</dbReference>
<dbReference type="InterPro" id="IPR026444">
    <property type="entry name" value="Secre_tail"/>
</dbReference>
<dbReference type="InterPro" id="IPR013320">
    <property type="entry name" value="ConA-like_dom_sf"/>
</dbReference>